<dbReference type="AlphaFoldDB" id="A0A1E5G2E7"/>
<organism evidence="1 2">
    <name type="scientific">Desulfuribacillus alkaliarsenatis</name>
    <dbReference type="NCBI Taxonomy" id="766136"/>
    <lineage>
        <taxon>Bacteria</taxon>
        <taxon>Bacillati</taxon>
        <taxon>Bacillota</taxon>
        <taxon>Desulfuribacillia</taxon>
        <taxon>Desulfuribacillales</taxon>
        <taxon>Desulfuribacillaceae</taxon>
        <taxon>Desulfuribacillus</taxon>
    </lineage>
</organism>
<dbReference type="OrthoDB" id="160982at2"/>
<dbReference type="Pfam" id="PF13835">
    <property type="entry name" value="DUF4194"/>
    <property type="match status" value="1"/>
</dbReference>
<dbReference type="EMBL" id="MIJE01000022">
    <property type="protein sequence ID" value="OEF97149.1"/>
    <property type="molecule type" value="Genomic_DNA"/>
</dbReference>
<name>A0A1E5G2E7_9FIRM</name>
<keyword evidence="2" id="KW-1185">Reference proteome</keyword>
<evidence type="ECO:0000313" key="1">
    <source>
        <dbReference type="EMBL" id="OEF97149.1"/>
    </source>
</evidence>
<comment type="caution">
    <text evidence="1">The sequence shown here is derived from an EMBL/GenBank/DDBJ whole genome shotgun (WGS) entry which is preliminary data.</text>
</comment>
<reference evidence="1 2" key="1">
    <citation type="submission" date="2016-09" db="EMBL/GenBank/DDBJ databases">
        <title>Draft genome sequence for the type strain of Desulfuribacillus alkaliarsenatis AHT28, an obligately anaerobic, sulfidogenic bacterium isolated from Russian soda lake sediments.</title>
        <authorList>
            <person name="Abin C.A."/>
            <person name="Hollibaugh J.T."/>
        </authorList>
    </citation>
    <scope>NUCLEOTIDE SEQUENCE [LARGE SCALE GENOMIC DNA]</scope>
    <source>
        <strain evidence="1 2">AHT28</strain>
    </source>
</reference>
<gene>
    <name evidence="1" type="ORF">BHF68_06010</name>
</gene>
<accession>A0A1E5G2E7</accession>
<dbReference type="STRING" id="766136.BHF68_06010"/>
<protein>
    <submittedName>
        <fullName evidence="1">Uncharacterized protein</fullName>
    </submittedName>
</protein>
<evidence type="ECO:0000313" key="2">
    <source>
        <dbReference type="Proteomes" id="UP000094296"/>
    </source>
</evidence>
<proteinExistence type="predicted"/>
<dbReference type="InterPro" id="IPR025449">
    <property type="entry name" value="JetB"/>
</dbReference>
<dbReference type="Proteomes" id="UP000094296">
    <property type="component" value="Unassembled WGS sequence"/>
</dbReference>
<sequence length="203" mass="24520">MLMWSQLNQTDQEHLRNIVNRLLAINYLVKEKERTTYLLIRRLRNELQEFFKFLGWDLVIDERHECVFLFTDKHELRKILTKDETIWFLILRLIYQEKRQSLSLASFPIVTTLEIKNKYETFRLPWINKTALEKYVRLCTRYQLLEAIDSNIRADDCRFSLFHTWQYVLDIDKAGALTKKITLLVAQDKEELLSEMAEENEVD</sequence>